<dbReference type="RefSeq" id="WP_102630403.1">
    <property type="nucleotide sequence ID" value="NZ_CADIJZ010000001.1"/>
</dbReference>
<keyword evidence="4" id="KW-1185">Reference proteome</keyword>
<feature type="transmembrane region" description="Helical" evidence="1">
    <location>
        <begin position="565"/>
        <end position="584"/>
    </location>
</feature>
<dbReference type="Proteomes" id="UP000494205">
    <property type="component" value="Unassembled WGS sequence"/>
</dbReference>
<feature type="transmembrane region" description="Helical" evidence="1">
    <location>
        <begin position="282"/>
        <end position="300"/>
    </location>
</feature>
<feature type="transmembrane region" description="Helical" evidence="1">
    <location>
        <begin position="118"/>
        <end position="136"/>
    </location>
</feature>
<feature type="transmembrane region" description="Helical" evidence="1">
    <location>
        <begin position="95"/>
        <end position="112"/>
    </location>
</feature>
<feature type="transmembrane region" description="Helical" evidence="1">
    <location>
        <begin position="474"/>
        <end position="498"/>
    </location>
</feature>
<keyword evidence="1" id="KW-0472">Membrane</keyword>
<evidence type="ECO:0000313" key="3">
    <source>
        <dbReference type="EMBL" id="PMS34203.1"/>
    </source>
</evidence>
<dbReference type="EMBL" id="CADIJZ010000001">
    <property type="protein sequence ID" value="CAB3637584.1"/>
    <property type="molecule type" value="Genomic_DNA"/>
</dbReference>
<gene>
    <name evidence="3" type="ORF">C0Z16_01170</name>
    <name evidence="2" type="ORF">LMG27174_00230</name>
</gene>
<proteinExistence type="predicted"/>
<evidence type="ECO:0000313" key="5">
    <source>
        <dbReference type="Proteomes" id="UP000494205"/>
    </source>
</evidence>
<feature type="transmembrane region" description="Helical" evidence="1">
    <location>
        <begin position="56"/>
        <end position="74"/>
    </location>
</feature>
<dbReference type="OrthoDB" id="6859157at2"/>
<evidence type="ECO:0000313" key="4">
    <source>
        <dbReference type="Proteomes" id="UP000235659"/>
    </source>
</evidence>
<organism evidence="2 5">
    <name type="scientific">Paraburkholderia rhynchosiae</name>
    <dbReference type="NCBI Taxonomy" id="487049"/>
    <lineage>
        <taxon>Bacteria</taxon>
        <taxon>Pseudomonadati</taxon>
        <taxon>Pseudomonadota</taxon>
        <taxon>Betaproteobacteria</taxon>
        <taxon>Burkholderiales</taxon>
        <taxon>Burkholderiaceae</taxon>
        <taxon>Paraburkholderia</taxon>
    </lineage>
</organism>
<dbReference type="EMBL" id="PNXY01000001">
    <property type="protein sequence ID" value="PMS34203.1"/>
    <property type="molecule type" value="Genomic_DNA"/>
</dbReference>
<reference evidence="2 5" key="2">
    <citation type="submission" date="2020-04" db="EMBL/GenBank/DDBJ databases">
        <authorList>
            <person name="De Canck E."/>
        </authorList>
    </citation>
    <scope>NUCLEOTIDE SEQUENCE [LARGE SCALE GENOMIC DNA]</scope>
    <source>
        <strain evidence="2 5">LMG 27174</strain>
    </source>
</reference>
<feature type="transmembrane region" description="Helical" evidence="1">
    <location>
        <begin position="622"/>
        <end position="641"/>
    </location>
</feature>
<feature type="transmembrane region" description="Helical" evidence="1">
    <location>
        <begin position="539"/>
        <end position="556"/>
    </location>
</feature>
<dbReference type="Proteomes" id="UP000235659">
    <property type="component" value="Unassembled WGS sequence"/>
</dbReference>
<dbReference type="AlphaFoldDB" id="A0A2N7WXI0"/>
<evidence type="ECO:0000256" key="1">
    <source>
        <dbReference type="SAM" id="Phobius"/>
    </source>
</evidence>
<feature type="transmembrane region" description="Helical" evidence="1">
    <location>
        <begin position="252"/>
        <end position="270"/>
    </location>
</feature>
<protein>
    <submittedName>
        <fullName evidence="2">Uncharacterized protein</fullName>
    </submittedName>
</protein>
<feature type="transmembrane region" description="Helical" evidence="1">
    <location>
        <begin position="189"/>
        <end position="212"/>
    </location>
</feature>
<feature type="transmembrane region" description="Helical" evidence="1">
    <location>
        <begin position="148"/>
        <end position="169"/>
    </location>
</feature>
<feature type="transmembrane region" description="Helical" evidence="1">
    <location>
        <begin position="374"/>
        <end position="399"/>
    </location>
</feature>
<sequence>MSNQLTNTEKLSVAVASAVLAAAALALGLRMTLAPTYSDFIVGRITWQAETKFQDLVTPPLLIAVLFLGLIVLSSQMKRLKRGSAGWAQDLSEQLLWWSVPSVVVAAGLVTGSSADHAMQLISASAVIVLVAHTWCQRGRAGQHSPAVVGLGLFAAFIVALLPLELALAVGRAPVSIFGLMQVDRYAKVSHVVIAVLFVAVLVSAVNARWLVRFLPGTLLIGQLGLPFFYLTLYPARLALPDGSLTKYSTTWSLKALVVALMLAGIVDVVRRYRNYRRSERASFKALFSPLALFGLLVAFKFGNTIGPALSTNDYEFGQNLLGWWSYVKGVVPYVGYIAPHGFMEDDLPGLLSLLFYDGTAASIADANRLGSTLLSLITFLALFRFSGSLNLAFVATFFIGGRSAFLFFTPFLCLWFSASLRATPARWLGVWLVTAPIVVLGVPPAGLLLAAASGLLALEALWRIWRGRERAGLKVLAAVCVTLVMLAIATPFVPMLFGAIRYVLENGPINQVAYGIPWDASWNTNGPKSGLVFEAVRMSWIVAPFFSLMLAYVIVRRRGADNPAFLPTVVVLLFTLLLTPYSMGRIDAGDLSRAGLAAIFGWAVLIPIVAWHAIQPRHRVALVIAVAGASATLNYTTLAFSTAVTAAAPSIAIGPTKNGAEVGMPNIGRAMVQDEQWANLIKLNTLLNSVLPPGVGYLDVTSRNARTFYMNRPVTMAVTAPYNMALVRQQERAVERLSEHLPDIALLGAGNLAYDGGGLALRDPVLYRFVIDRYTPVWADGVILGYSGKRAAAADLGQRVTVVAKNLTDDKWQRGVLRNEAALLLDSDMPMSAFAVGTQLLLADGQRRQVTRFSAEQHTVWLDGGALDPTKVGYPAANDVLLNASSAGEFRMAMLDAAFSAPDLGEIPVAWGRSNRSLAKKMFTVAALDSSTSQLRDLVAQAGQYTVAGGNPQVSYDVSSLKLSGHAAGILRFDFTCFDRLAEPRLTVSWYGTQVAGATAAGQLHFNADDGLLIVPIDAYPRWLTLQRVNGLQISLANPGACGAIGLKNVTLLQRNVFR</sequence>
<accession>A0A2N7WXI0</accession>
<reference evidence="3 4" key="1">
    <citation type="submission" date="2018-01" db="EMBL/GenBank/DDBJ databases">
        <title>Whole genome analyses suggest that Burkholderia sensu lato contains two further novel genera in the rhizoxinica-symbiotica group Mycetohabitans gen. nov., and Trinickia gen. nov.: implications for the evolution of diazotrophy and nodulation in the Burkholderiaceae.</title>
        <authorList>
            <person name="Estrada-de los Santos P."/>
            <person name="Palmer M."/>
            <person name="Chavez-Ramirez B."/>
            <person name="Beukes C."/>
            <person name="Steenkamp E.T."/>
            <person name="Hirsch A.M."/>
            <person name="Manyaka P."/>
            <person name="Maluk M."/>
            <person name="Lafos M."/>
            <person name="Crook M."/>
            <person name="Gross E."/>
            <person name="Simon M.F."/>
            <person name="Bueno dos Reis Junior F."/>
            <person name="Poole P.S."/>
            <person name="Venter S.N."/>
            <person name="James E.K."/>
        </authorList>
    </citation>
    <scope>NUCLEOTIDE SEQUENCE [LARGE SCALE GENOMIC DNA]</scope>
    <source>
        <strain evidence="3 4">WSM 3937</strain>
    </source>
</reference>
<name>A0A2N7WXI0_9BURK</name>
<keyword evidence="1" id="KW-0812">Transmembrane</keyword>
<keyword evidence="1" id="KW-1133">Transmembrane helix</keyword>
<feature type="transmembrane region" description="Helical" evidence="1">
    <location>
        <begin position="406"/>
        <end position="423"/>
    </location>
</feature>
<feature type="transmembrane region" description="Helical" evidence="1">
    <location>
        <begin position="596"/>
        <end position="615"/>
    </location>
</feature>
<evidence type="ECO:0000313" key="2">
    <source>
        <dbReference type="EMBL" id="CAB3637584.1"/>
    </source>
</evidence>
<feature type="transmembrane region" description="Helical" evidence="1">
    <location>
        <begin position="429"/>
        <end position="462"/>
    </location>
</feature>
<feature type="transmembrane region" description="Helical" evidence="1">
    <location>
        <begin position="219"/>
        <end position="240"/>
    </location>
</feature>